<reference evidence="1 2" key="1">
    <citation type="submission" date="2023-01" db="EMBL/GenBank/DDBJ databases">
        <title>Bacillus changyiensis sp. nov., isolated from a coastal deposit.</title>
        <authorList>
            <person name="Xiao G."/>
            <person name="Lai Q."/>
            <person name="Hu Z."/>
            <person name="Shao Z."/>
        </authorList>
    </citation>
    <scope>NUCLEOTIDE SEQUENCE [LARGE SCALE GENOMIC DNA]</scope>
    <source>
        <strain evidence="1 2">CLL-7-23</strain>
    </source>
</reference>
<dbReference type="Proteomes" id="UP001211894">
    <property type="component" value="Unassembled WGS sequence"/>
</dbReference>
<accession>A0ABT4WZR0</accession>
<evidence type="ECO:0000313" key="2">
    <source>
        <dbReference type="Proteomes" id="UP001211894"/>
    </source>
</evidence>
<comment type="caution">
    <text evidence="1">The sequence shown here is derived from an EMBL/GenBank/DDBJ whole genome shotgun (WGS) entry which is preliminary data.</text>
</comment>
<gene>
    <name evidence="1" type="ORF">PJ311_02260</name>
</gene>
<sequence length="125" mass="15154">MNYFRLKEIYLNNSGLHVKRRQPLMFCFLSDKFKKYEIDVCHAEGILFRYETDDRMEIYEFQLTFKERKLVFRLLAWDGGSYVRIYSSQWLTSPVFSQFLKNTYLSNKKGMMFMIYGDKNGNCKE</sequence>
<proteinExistence type="predicted"/>
<protein>
    <submittedName>
        <fullName evidence="1">Uncharacterized protein</fullName>
    </submittedName>
</protein>
<name>A0ABT4WZR0_9BACI</name>
<dbReference type="EMBL" id="JAQKAB010000001">
    <property type="protein sequence ID" value="MDA7025433.1"/>
    <property type="molecule type" value="Genomic_DNA"/>
</dbReference>
<organism evidence="1 2">
    <name type="scientific">Bacillus changyiensis</name>
    <dbReference type="NCBI Taxonomy" id="3004103"/>
    <lineage>
        <taxon>Bacteria</taxon>
        <taxon>Bacillati</taxon>
        <taxon>Bacillota</taxon>
        <taxon>Bacilli</taxon>
        <taxon>Bacillales</taxon>
        <taxon>Bacillaceae</taxon>
        <taxon>Bacillus</taxon>
    </lineage>
</organism>
<dbReference type="RefSeq" id="WP_271339287.1">
    <property type="nucleotide sequence ID" value="NZ_JAQKAB010000001.1"/>
</dbReference>
<evidence type="ECO:0000313" key="1">
    <source>
        <dbReference type="EMBL" id="MDA7025433.1"/>
    </source>
</evidence>
<keyword evidence="2" id="KW-1185">Reference proteome</keyword>